<keyword evidence="2" id="KW-1185">Reference proteome</keyword>
<protein>
    <submittedName>
        <fullName evidence="1">Uncharacterized protein</fullName>
    </submittedName>
</protein>
<gene>
    <name evidence="1" type="ORF">D5018_19290</name>
</gene>
<dbReference type="EMBL" id="QZEI01000103">
    <property type="protein sequence ID" value="RLV58052.1"/>
    <property type="molecule type" value="Genomic_DNA"/>
</dbReference>
<dbReference type="AlphaFoldDB" id="A0A3L8PVF8"/>
<evidence type="ECO:0000313" key="2">
    <source>
        <dbReference type="Proteomes" id="UP000281474"/>
    </source>
</evidence>
<organism evidence="1 2">
    <name type="scientific">Parashewanella curva</name>
    <dbReference type="NCBI Taxonomy" id="2338552"/>
    <lineage>
        <taxon>Bacteria</taxon>
        <taxon>Pseudomonadati</taxon>
        <taxon>Pseudomonadota</taxon>
        <taxon>Gammaproteobacteria</taxon>
        <taxon>Alteromonadales</taxon>
        <taxon>Shewanellaceae</taxon>
        <taxon>Parashewanella</taxon>
    </lineage>
</organism>
<evidence type="ECO:0000313" key="1">
    <source>
        <dbReference type="EMBL" id="RLV58052.1"/>
    </source>
</evidence>
<comment type="caution">
    <text evidence="1">The sequence shown here is derived from an EMBL/GenBank/DDBJ whole genome shotgun (WGS) entry which is preliminary data.</text>
</comment>
<sequence length="258" mass="29269">MFEAFYASDNMPSSVEYNGQEYIVESYDFLKNQWQFKLVDRAQPYGNKYLEWIRHQYKTKIKSDASKLSLAMNDENILPLKNPSDSDVHKYIFHIDAGSVVTQNVGGQPAQVLSDFWDNELGYSDREKFVSPADVKTNISHRTANDGRIQPLLIAIKTTPIAEDGVIFTNSFSSVNEPPICPFSGESLDHQNVIQVSLPNREHPLLTTWVSVSRSGLRRIIASGSLVYKGISLYSVSVEDIRRVTRLNIVGSLLRYRF</sequence>
<accession>A0A3L8PVF8</accession>
<name>A0A3L8PVF8_9GAMM</name>
<dbReference type="RefSeq" id="WP_121840618.1">
    <property type="nucleotide sequence ID" value="NZ_ML014852.1"/>
</dbReference>
<reference evidence="1 2" key="1">
    <citation type="submission" date="2018-09" db="EMBL/GenBank/DDBJ databases">
        <title>Phylogeny of the Shewanellaceae, and recommendation for two new genera, Pseudoshewanella and Parashewanella.</title>
        <authorList>
            <person name="Wang G."/>
        </authorList>
    </citation>
    <scope>NUCLEOTIDE SEQUENCE [LARGE SCALE GENOMIC DNA]</scope>
    <source>
        <strain evidence="1 2">C51</strain>
    </source>
</reference>
<dbReference type="Proteomes" id="UP000281474">
    <property type="component" value="Unassembled WGS sequence"/>
</dbReference>
<proteinExistence type="predicted"/>